<evidence type="ECO:0000313" key="1">
    <source>
        <dbReference type="EMBL" id="NGP76684.1"/>
    </source>
</evidence>
<dbReference type="InterPro" id="IPR003737">
    <property type="entry name" value="GlcNAc_PI_deacetylase-related"/>
</dbReference>
<protein>
    <submittedName>
        <fullName evidence="1">PIG-L family deacetylase</fullName>
    </submittedName>
</protein>
<dbReference type="AlphaFoldDB" id="A0A6M1SZQ4"/>
<dbReference type="SUPFAM" id="SSF102588">
    <property type="entry name" value="LmbE-like"/>
    <property type="match status" value="1"/>
</dbReference>
<proteinExistence type="predicted"/>
<dbReference type="RefSeq" id="WP_165141341.1">
    <property type="nucleotide sequence ID" value="NZ_JAALLT010000003.1"/>
</dbReference>
<dbReference type="PANTHER" id="PTHR12993">
    <property type="entry name" value="N-ACETYLGLUCOSAMINYL-PHOSPHATIDYLINOSITOL DE-N-ACETYLASE-RELATED"/>
    <property type="match status" value="1"/>
</dbReference>
<keyword evidence="2" id="KW-1185">Reference proteome</keyword>
<evidence type="ECO:0000313" key="2">
    <source>
        <dbReference type="Proteomes" id="UP000473278"/>
    </source>
</evidence>
<comment type="caution">
    <text evidence="1">The sequence shown here is derived from an EMBL/GenBank/DDBJ whole genome shotgun (WGS) entry which is preliminary data.</text>
</comment>
<dbReference type="Proteomes" id="UP000473278">
    <property type="component" value="Unassembled WGS sequence"/>
</dbReference>
<gene>
    <name evidence="1" type="ORF">G3570_08570</name>
</gene>
<dbReference type="Gene3D" id="3.40.50.10320">
    <property type="entry name" value="LmbE-like"/>
    <property type="match status" value="1"/>
</dbReference>
<organism evidence="1 2">
    <name type="scientific">Halalkalibaculum roseum</name>
    <dbReference type="NCBI Taxonomy" id="2709311"/>
    <lineage>
        <taxon>Bacteria</taxon>
        <taxon>Pseudomonadati</taxon>
        <taxon>Balneolota</taxon>
        <taxon>Balneolia</taxon>
        <taxon>Balneolales</taxon>
        <taxon>Balneolaceae</taxon>
        <taxon>Halalkalibaculum</taxon>
    </lineage>
</organism>
<name>A0A6M1SZQ4_9BACT</name>
<accession>A0A6M1SZQ4</accession>
<dbReference type="EMBL" id="JAALLT010000003">
    <property type="protein sequence ID" value="NGP76684.1"/>
    <property type="molecule type" value="Genomic_DNA"/>
</dbReference>
<dbReference type="GO" id="GO:0016811">
    <property type="term" value="F:hydrolase activity, acting on carbon-nitrogen (but not peptide) bonds, in linear amides"/>
    <property type="evidence" value="ECO:0007669"/>
    <property type="project" value="TreeGrafter"/>
</dbReference>
<sequence>MQSLTFLDAKNEGLKILCLGAHCDDIEIGCGGTLLKFIEEYEIDLVNWVVFTSNKTRKKEALSSVGQFMGAVNKVETQILDFKDGYLPSEWDTVKDVFESIKDSFDPDIIFTHYRSDLHQDHKLINKFTWNTFRNHLILEYEIPKYDGDIGNPNLFVPLKEEYIEKKKEILVTCFKSQLKKQWFDDSLLWSLPRLRGVQCASKTNYAEAFYCRKLIM</sequence>
<dbReference type="PANTHER" id="PTHR12993:SF30">
    <property type="entry name" value="N-ACETYL-ALPHA-D-GLUCOSAMINYL L-MALATE DEACETYLASE 1"/>
    <property type="match status" value="1"/>
</dbReference>
<reference evidence="1 2" key="1">
    <citation type="submission" date="2020-02" db="EMBL/GenBank/DDBJ databases">
        <title>Balneolaceae bacterium YR4-1, complete genome.</title>
        <authorList>
            <person name="Li Y."/>
            <person name="Wu S."/>
        </authorList>
    </citation>
    <scope>NUCLEOTIDE SEQUENCE [LARGE SCALE GENOMIC DNA]</scope>
    <source>
        <strain evidence="1 2">YR4-1</strain>
    </source>
</reference>
<dbReference type="InterPro" id="IPR024078">
    <property type="entry name" value="LmbE-like_dom_sf"/>
</dbReference>
<dbReference type="Pfam" id="PF02585">
    <property type="entry name" value="PIG-L"/>
    <property type="match status" value="1"/>
</dbReference>